<keyword evidence="10" id="KW-1185">Reference proteome</keyword>
<dbReference type="STRING" id="1423763.FC46_GL000938"/>
<feature type="transmembrane region" description="Helical" evidence="8">
    <location>
        <begin position="119"/>
        <end position="140"/>
    </location>
</feature>
<evidence type="ECO:0000313" key="10">
    <source>
        <dbReference type="Proteomes" id="UP000051036"/>
    </source>
</evidence>
<dbReference type="Gene3D" id="1.10.3080.10">
    <property type="entry name" value="Clc chloride channel"/>
    <property type="match status" value="1"/>
</dbReference>
<feature type="transmembrane region" description="Helical" evidence="8">
    <location>
        <begin position="190"/>
        <end position="213"/>
    </location>
</feature>
<evidence type="ECO:0000256" key="4">
    <source>
        <dbReference type="ARBA" id="ARBA00022989"/>
    </source>
</evidence>
<keyword evidence="5" id="KW-0406">Ion transport</keyword>
<dbReference type="GO" id="GO:0005247">
    <property type="term" value="F:voltage-gated chloride channel activity"/>
    <property type="evidence" value="ECO:0007669"/>
    <property type="project" value="TreeGrafter"/>
</dbReference>
<proteinExistence type="predicted"/>
<dbReference type="PANTHER" id="PTHR45711">
    <property type="entry name" value="CHLORIDE CHANNEL PROTEIN"/>
    <property type="match status" value="1"/>
</dbReference>
<dbReference type="InterPro" id="IPR014743">
    <property type="entry name" value="Cl-channel_core"/>
</dbReference>
<evidence type="ECO:0000256" key="6">
    <source>
        <dbReference type="ARBA" id="ARBA00023136"/>
    </source>
</evidence>
<evidence type="ECO:0000313" key="9">
    <source>
        <dbReference type="EMBL" id="KRL89176.1"/>
    </source>
</evidence>
<dbReference type="GO" id="GO:0005886">
    <property type="term" value="C:plasma membrane"/>
    <property type="evidence" value="ECO:0007669"/>
    <property type="project" value="TreeGrafter"/>
</dbReference>
<feature type="transmembrane region" description="Helical" evidence="8">
    <location>
        <begin position="267"/>
        <end position="287"/>
    </location>
</feature>
<dbReference type="AlphaFoldDB" id="A0A0R1UE09"/>
<dbReference type="Pfam" id="PF00654">
    <property type="entry name" value="Voltage_CLC"/>
    <property type="match status" value="1"/>
</dbReference>
<organism evidence="9 10">
    <name type="scientific">Lactobacillus kalixensis DSM 16043</name>
    <dbReference type="NCBI Taxonomy" id="1423763"/>
    <lineage>
        <taxon>Bacteria</taxon>
        <taxon>Bacillati</taxon>
        <taxon>Bacillota</taxon>
        <taxon>Bacilli</taxon>
        <taxon>Lactobacillales</taxon>
        <taxon>Lactobacillaceae</taxon>
        <taxon>Lactobacillus</taxon>
    </lineage>
</organism>
<evidence type="ECO:0000256" key="2">
    <source>
        <dbReference type="ARBA" id="ARBA00022448"/>
    </source>
</evidence>
<accession>A0A0R1UE09</accession>
<reference evidence="9 10" key="1">
    <citation type="journal article" date="2015" name="Genome Announc.">
        <title>Expanding the biotechnology potential of lactobacilli through comparative genomics of 213 strains and associated genera.</title>
        <authorList>
            <person name="Sun Z."/>
            <person name="Harris H.M."/>
            <person name="McCann A."/>
            <person name="Guo C."/>
            <person name="Argimon S."/>
            <person name="Zhang W."/>
            <person name="Yang X."/>
            <person name="Jeffery I.B."/>
            <person name="Cooney J.C."/>
            <person name="Kagawa T.F."/>
            <person name="Liu W."/>
            <person name="Song Y."/>
            <person name="Salvetti E."/>
            <person name="Wrobel A."/>
            <person name="Rasinkangas P."/>
            <person name="Parkhill J."/>
            <person name="Rea M.C."/>
            <person name="O'Sullivan O."/>
            <person name="Ritari J."/>
            <person name="Douillard F.P."/>
            <person name="Paul Ross R."/>
            <person name="Yang R."/>
            <person name="Briner A.E."/>
            <person name="Felis G.E."/>
            <person name="de Vos W.M."/>
            <person name="Barrangou R."/>
            <person name="Klaenhammer T.R."/>
            <person name="Caufield P.W."/>
            <person name="Cui Y."/>
            <person name="Zhang H."/>
            <person name="O'Toole P.W."/>
        </authorList>
    </citation>
    <scope>NUCLEOTIDE SEQUENCE [LARGE SCALE GENOMIC DNA]</scope>
    <source>
        <strain evidence="9 10">DSM 16043</strain>
    </source>
</reference>
<feature type="transmembrane region" description="Helical" evidence="8">
    <location>
        <begin position="326"/>
        <end position="345"/>
    </location>
</feature>
<dbReference type="CDD" id="cd01031">
    <property type="entry name" value="EriC"/>
    <property type="match status" value="1"/>
</dbReference>
<keyword evidence="2" id="KW-0813">Transport</keyword>
<feature type="transmembrane region" description="Helical" evidence="8">
    <location>
        <begin position="299"/>
        <end position="320"/>
    </location>
</feature>
<keyword evidence="4 8" id="KW-1133">Transmembrane helix</keyword>
<protein>
    <submittedName>
        <fullName evidence="9">CPA2 family monovalent cation proton (H+) antiporter-2</fullName>
    </submittedName>
</protein>
<evidence type="ECO:0000256" key="8">
    <source>
        <dbReference type="SAM" id="Phobius"/>
    </source>
</evidence>
<feature type="transmembrane region" description="Helical" evidence="8">
    <location>
        <begin position="152"/>
        <end position="170"/>
    </location>
</feature>
<feature type="transmembrane region" description="Helical" evidence="8">
    <location>
        <begin position="15"/>
        <end position="33"/>
    </location>
</feature>
<dbReference type="PANTHER" id="PTHR45711:SF6">
    <property type="entry name" value="CHLORIDE CHANNEL PROTEIN"/>
    <property type="match status" value="1"/>
</dbReference>
<keyword evidence="3 8" id="KW-0812">Transmembrane</keyword>
<evidence type="ECO:0000256" key="3">
    <source>
        <dbReference type="ARBA" id="ARBA00022692"/>
    </source>
</evidence>
<keyword evidence="7" id="KW-0868">Chloride</keyword>
<dbReference type="PATRIC" id="fig|1423763.3.peg.953"/>
<gene>
    <name evidence="9" type="ORF">FC46_GL000938</name>
</gene>
<comment type="caution">
    <text evidence="9">The sequence shown here is derived from an EMBL/GenBank/DDBJ whole genome shotgun (WGS) entry which is preliminary data.</text>
</comment>
<evidence type="ECO:0000256" key="5">
    <source>
        <dbReference type="ARBA" id="ARBA00023065"/>
    </source>
</evidence>
<dbReference type="EMBL" id="AZFM01000028">
    <property type="protein sequence ID" value="KRL89176.1"/>
    <property type="molecule type" value="Genomic_DNA"/>
</dbReference>
<dbReference type="PRINTS" id="PR00762">
    <property type="entry name" value="CLCHANNEL"/>
</dbReference>
<comment type="subcellular location">
    <subcellularLocation>
        <location evidence="1">Membrane</location>
        <topology evidence="1">Multi-pass membrane protein</topology>
    </subcellularLocation>
</comment>
<feature type="transmembrane region" description="Helical" evidence="8">
    <location>
        <begin position="225"/>
        <end position="247"/>
    </location>
</feature>
<dbReference type="InterPro" id="IPR001807">
    <property type="entry name" value="ClC"/>
</dbReference>
<dbReference type="SUPFAM" id="SSF81340">
    <property type="entry name" value="Clc chloride channel"/>
    <property type="match status" value="1"/>
</dbReference>
<evidence type="ECO:0000256" key="7">
    <source>
        <dbReference type="ARBA" id="ARBA00023214"/>
    </source>
</evidence>
<name>A0A0R1UE09_9LACO</name>
<keyword evidence="6 8" id="KW-0472">Membrane</keyword>
<dbReference type="Proteomes" id="UP000051036">
    <property type="component" value="Unassembled WGS sequence"/>
</dbReference>
<sequence>MDLLFTIYPQMSRNWLLIIPYGLLMVIICFLLGKITGPYLDNLVGSGVPQVEAALLGENKMNWWQILWRKFVGGLLAICPGLMLGREGPCIQMGAMIGQGYAESAFKVDEDEARTLQEAGVAAGLSAAFSAPLAGAIFLVEEITFNFKPDKIISALIACFSADLVTVFFLGTKPCLYLPVKGYLPLTAYIYLPLIGIVLGLLAYVYQFCLLSLKPIFSKLTIIPAKYHSIIPFLLIIPVGIFNAKLLGGSHVLITTLFNQNLITNTHLGSISLLLMPLLLFLIRYVFSMLSYGSSVPGGIFMPILVLGTLLGVFFANSLIQCNLISSTYFPHIVIISMAAYFGAIEKAPFTAIILVTEMVGTVEQVLPMVITTFVAYYVLDLIGGRPIYEALRIQKGK</sequence>
<evidence type="ECO:0000256" key="1">
    <source>
        <dbReference type="ARBA" id="ARBA00004141"/>
    </source>
</evidence>